<evidence type="ECO:0008006" key="3">
    <source>
        <dbReference type="Google" id="ProtNLM"/>
    </source>
</evidence>
<dbReference type="AlphaFoldDB" id="A0A6J4HNC3"/>
<keyword evidence="1" id="KW-0472">Membrane</keyword>
<protein>
    <recommendedName>
        <fullName evidence="3">DUF1622 domain-containing protein</fullName>
    </recommendedName>
</protein>
<feature type="transmembrane region" description="Helical" evidence="1">
    <location>
        <begin position="6"/>
        <end position="24"/>
    </location>
</feature>
<sequence>MTVLQFAAQVCTVLGLVTGPALLVATRAPRLALGVLLDFLLAAGLLRLAQDATVSTLLGAAAVVALRRLLAVSLTLDAGVLSRQHRGRPRRSGPEERCRG</sequence>
<feature type="transmembrane region" description="Helical" evidence="1">
    <location>
        <begin position="56"/>
        <end position="81"/>
    </location>
</feature>
<feature type="transmembrane region" description="Helical" evidence="1">
    <location>
        <begin position="31"/>
        <end position="50"/>
    </location>
</feature>
<keyword evidence="1" id="KW-0812">Transmembrane</keyword>
<reference evidence="2" key="1">
    <citation type="submission" date="2020-02" db="EMBL/GenBank/DDBJ databases">
        <authorList>
            <person name="Meier V. D."/>
        </authorList>
    </citation>
    <scope>NUCLEOTIDE SEQUENCE</scope>
    <source>
        <strain evidence="2">AVDCRST_MAG41</strain>
    </source>
</reference>
<organism evidence="2">
    <name type="scientific">uncultured Mycobacteriales bacterium</name>
    <dbReference type="NCBI Taxonomy" id="581187"/>
    <lineage>
        <taxon>Bacteria</taxon>
        <taxon>Bacillati</taxon>
        <taxon>Actinomycetota</taxon>
        <taxon>Actinomycetes</taxon>
        <taxon>Mycobacteriales</taxon>
        <taxon>environmental samples</taxon>
    </lineage>
</organism>
<dbReference type="EMBL" id="CADCTP010000084">
    <property type="protein sequence ID" value="CAA9228223.1"/>
    <property type="molecule type" value="Genomic_DNA"/>
</dbReference>
<evidence type="ECO:0000256" key="1">
    <source>
        <dbReference type="SAM" id="Phobius"/>
    </source>
</evidence>
<proteinExistence type="predicted"/>
<name>A0A6J4HNC3_9ACTN</name>
<gene>
    <name evidence="2" type="ORF">AVDCRST_MAG41-786</name>
</gene>
<keyword evidence="1" id="KW-1133">Transmembrane helix</keyword>
<accession>A0A6J4HNC3</accession>
<evidence type="ECO:0000313" key="2">
    <source>
        <dbReference type="EMBL" id="CAA9228223.1"/>
    </source>
</evidence>